<keyword evidence="3" id="KW-1185">Reference proteome</keyword>
<protein>
    <submittedName>
        <fullName evidence="2">Nucleotide-diphospho-sugar transferase</fullName>
    </submittedName>
</protein>
<evidence type="ECO:0000256" key="1">
    <source>
        <dbReference type="SAM" id="Phobius"/>
    </source>
</evidence>
<feature type="transmembrane region" description="Helical" evidence="1">
    <location>
        <begin position="27"/>
        <end position="45"/>
    </location>
</feature>
<keyword evidence="1" id="KW-1133">Transmembrane helix</keyword>
<gene>
    <name evidence="2" type="ORF">OBBRIDRAFT_793130</name>
</gene>
<evidence type="ECO:0000313" key="2">
    <source>
        <dbReference type="EMBL" id="OCH90578.1"/>
    </source>
</evidence>
<keyword evidence="1" id="KW-0472">Membrane</keyword>
<dbReference type="GO" id="GO:0016757">
    <property type="term" value="F:glycosyltransferase activity"/>
    <property type="evidence" value="ECO:0007669"/>
    <property type="project" value="InterPro"/>
</dbReference>
<organism evidence="2 3">
    <name type="scientific">Obba rivulosa</name>
    <dbReference type="NCBI Taxonomy" id="1052685"/>
    <lineage>
        <taxon>Eukaryota</taxon>
        <taxon>Fungi</taxon>
        <taxon>Dikarya</taxon>
        <taxon>Basidiomycota</taxon>
        <taxon>Agaricomycotina</taxon>
        <taxon>Agaricomycetes</taxon>
        <taxon>Polyporales</taxon>
        <taxon>Gelatoporiaceae</taxon>
        <taxon>Obba</taxon>
    </lineage>
</organism>
<dbReference type="PANTHER" id="PTHR11183">
    <property type="entry name" value="GLYCOGENIN SUBFAMILY MEMBER"/>
    <property type="match status" value="1"/>
</dbReference>
<accession>A0A8E2AUH2</accession>
<dbReference type="AlphaFoldDB" id="A0A8E2AUH2"/>
<dbReference type="OrthoDB" id="2014201at2759"/>
<sequence>MSYNDYLPLWDEKKVQKFRSGSRRCSWIPVAIAMSVLLNVIFILGPSKAAPSTMPPAPSLTALDNYQHLNSQPIVNAAFMSTTPPVNSDENKIVTSLYTDAFAPGVAALGHTLNKVNSSAGRLLLYLPEKISSRALCIATSTGFVAYPIKRIPPPYEGVHPHFLDQYSKLTLWSLDSLSVQSLVYLDADTLVHRNFDELFSMPFNFAAVPDVYVDDPGFTLGFNAGMLFLRPSSTVFERMIAQIGTANYRAEDAEQSFLNHFYGSEAVRLPYAYNANLAIKRRKPDLWADLKREARIVHYTLVKPFLQGDYEEVELMEMDKNIVGQYGAWGGIYKEELDDWAQAWRETLQWHGADIAECRRSYHHS</sequence>
<dbReference type="InterPro" id="IPR029044">
    <property type="entry name" value="Nucleotide-diphossugar_trans"/>
</dbReference>
<dbReference type="InterPro" id="IPR002495">
    <property type="entry name" value="Glyco_trans_8"/>
</dbReference>
<keyword evidence="2" id="KW-0808">Transferase</keyword>
<name>A0A8E2AUH2_9APHY</name>
<dbReference type="Proteomes" id="UP000250043">
    <property type="component" value="Unassembled WGS sequence"/>
</dbReference>
<dbReference type="Pfam" id="PF01501">
    <property type="entry name" value="Glyco_transf_8"/>
    <property type="match status" value="1"/>
</dbReference>
<dbReference type="SUPFAM" id="SSF53448">
    <property type="entry name" value="Nucleotide-diphospho-sugar transferases"/>
    <property type="match status" value="1"/>
</dbReference>
<dbReference type="Gene3D" id="3.90.550.10">
    <property type="entry name" value="Spore Coat Polysaccharide Biosynthesis Protein SpsA, Chain A"/>
    <property type="match status" value="1"/>
</dbReference>
<proteinExistence type="predicted"/>
<reference evidence="2 3" key="1">
    <citation type="submission" date="2016-07" db="EMBL/GenBank/DDBJ databases">
        <title>Draft genome of the white-rot fungus Obba rivulosa 3A-2.</title>
        <authorList>
            <consortium name="DOE Joint Genome Institute"/>
            <person name="Miettinen O."/>
            <person name="Riley R."/>
            <person name="Acob R."/>
            <person name="Barry K."/>
            <person name="Cullen D."/>
            <person name="De Vries R."/>
            <person name="Hainaut M."/>
            <person name="Hatakka A."/>
            <person name="Henrissat B."/>
            <person name="Hilden K."/>
            <person name="Kuo R."/>
            <person name="Labutti K."/>
            <person name="Lipzen A."/>
            <person name="Makela M.R."/>
            <person name="Sandor L."/>
            <person name="Spatafora J.W."/>
            <person name="Grigoriev I.V."/>
            <person name="Hibbett D.S."/>
        </authorList>
    </citation>
    <scope>NUCLEOTIDE SEQUENCE [LARGE SCALE GENOMIC DNA]</scope>
    <source>
        <strain evidence="2 3">3A-2</strain>
    </source>
</reference>
<evidence type="ECO:0000313" key="3">
    <source>
        <dbReference type="Proteomes" id="UP000250043"/>
    </source>
</evidence>
<dbReference type="EMBL" id="KV722401">
    <property type="protein sequence ID" value="OCH90578.1"/>
    <property type="molecule type" value="Genomic_DNA"/>
</dbReference>
<dbReference type="InterPro" id="IPR050587">
    <property type="entry name" value="GNT1/Glycosyltrans_8"/>
</dbReference>
<keyword evidence="1" id="KW-0812">Transmembrane</keyword>